<comment type="caution">
    <text evidence="1">The sequence shown here is derived from an EMBL/GenBank/DDBJ whole genome shotgun (WGS) entry which is preliminary data.</text>
</comment>
<dbReference type="RefSeq" id="WP_107754930.1">
    <property type="nucleotide sequence ID" value="NZ_QBKF01000018.1"/>
</dbReference>
<dbReference type="EMBL" id="QDDR01000013">
    <property type="protein sequence ID" value="PVE45618.1"/>
    <property type="molecule type" value="Genomic_DNA"/>
</dbReference>
<reference evidence="1 2" key="1">
    <citation type="journal article" date="2011" name="Syst. Appl. Microbiol.">
        <title>Defluviimonas denitrificans gen. nov., sp. nov., and Pararhodobacter aggregans gen. nov., sp. nov., non-phototrophic Rhodobacteraceae from the biofilter of a marine aquaculture.</title>
        <authorList>
            <person name="Foesel B.U."/>
            <person name="Drake H.L."/>
            <person name="Schramm A."/>
        </authorList>
    </citation>
    <scope>NUCLEOTIDE SEQUENCE [LARGE SCALE GENOMIC DNA]</scope>
    <source>
        <strain evidence="1 2">D1-19</strain>
    </source>
</reference>
<evidence type="ECO:0008006" key="3">
    <source>
        <dbReference type="Google" id="ProtNLM"/>
    </source>
</evidence>
<accession>A0A2T7ULU8</accession>
<proteinExistence type="predicted"/>
<name>A0A2T7ULU8_9RHOB</name>
<dbReference type="PROSITE" id="PS51318">
    <property type="entry name" value="TAT"/>
    <property type="match status" value="1"/>
</dbReference>
<keyword evidence="2" id="KW-1185">Reference proteome</keyword>
<dbReference type="InterPro" id="IPR019546">
    <property type="entry name" value="TAT_signal_bac_arc"/>
</dbReference>
<protein>
    <recommendedName>
        <fullName evidence="3">Twin-arginine translocation signal domain-containing protein</fullName>
    </recommendedName>
</protein>
<evidence type="ECO:0000313" key="1">
    <source>
        <dbReference type="EMBL" id="PVE45618.1"/>
    </source>
</evidence>
<dbReference type="InterPro" id="IPR006311">
    <property type="entry name" value="TAT_signal"/>
</dbReference>
<gene>
    <name evidence="1" type="ORF">DDE23_20350</name>
</gene>
<evidence type="ECO:0000313" key="2">
    <source>
        <dbReference type="Proteomes" id="UP000244810"/>
    </source>
</evidence>
<dbReference type="Proteomes" id="UP000244810">
    <property type="component" value="Unassembled WGS sequence"/>
</dbReference>
<dbReference type="AlphaFoldDB" id="A0A2T7ULU8"/>
<dbReference type="OrthoDB" id="9960414at2"/>
<organism evidence="1 2">
    <name type="scientific">Pararhodobacter aggregans</name>
    <dbReference type="NCBI Taxonomy" id="404875"/>
    <lineage>
        <taxon>Bacteria</taxon>
        <taxon>Pseudomonadati</taxon>
        <taxon>Pseudomonadota</taxon>
        <taxon>Alphaproteobacteria</taxon>
        <taxon>Rhodobacterales</taxon>
        <taxon>Paracoccaceae</taxon>
        <taxon>Pararhodobacter</taxon>
    </lineage>
</organism>
<sequence length="130" mass="14230">MNRRDFLRAGALAAAGGAVLAPGEVLALTGEVVEVATSPTIPFVIEVRGRPGTYAFCYPCDRISHGNQYVLRDGRLIRGEKFGTTRVNMGDGRGWVDIPNQSLDPEVIGWVKTVHQEDRAGWHQLAWDLA</sequence>
<dbReference type="NCBIfam" id="TIGR01409">
    <property type="entry name" value="TAT_signal_seq"/>
    <property type="match status" value="1"/>
</dbReference>